<feature type="compositionally biased region" description="Polar residues" evidence="1">
    <location>
        <begin position="938"/>
        <end position="951"/>
    </location>
</feature>
<feature type="compositionally biased region" description="Polar residues" evidence="1">
    <location>
        <begin position="920"/>
        <end position="931"/>
    </location>
</feature>
<evidence type="ECO:0000259" key="2">
    <source>
        <dbReference type="PROSITE" id="PS00028"/>
    </source>
</evidence>
<feature type="compositionally biased region" description="Basic and acidic residues" evidence="1">
    <location>
        <begin position="117"/>
        <end position="137"/>
    </location>
</feature>
<feature type="region of interest" description="Disordered" evidence="1">
    <location>
        <begin position="97"/>
        <end position="194"/>
    </location>
</feature>
<feature type="compositionally biased region" description="Low complexity" evidence="1">
    <location>
        <begin position="45"/>
        <end position="59"/>
    </location>
</feature>
<feature type="region of interest" description="Disordered" evidence="1">
    <location>
        <begin position="867"/>
        <end position="902"/>
    </location>
</feature>
<dbReference type="InterPro" id="IPR013087">
    <property type="entry name" value="Znf_C2H2_type"/>
</dbReference>
<feature type="compositionally biased region" description="Basic and acidic residues" evidence="1">
    <location>
        <begin position="169"/>
        <end position="180"/>
    </location>
</feature>
<feature type="region of interest" description="Disordered" evidence="1">
    <location>
        <begin position="755"/>
        <end position="777"/>
    </location>
</feature>
<proteinExistence type="predicted"/>
<gene>
    <name evidence="3" type="ORF">DdX_08129</name>
</gene>
<dbReference type="PROSITE" id="PS00028">
    <property type="entry name" value="ZINC_FINGER_C2H2_1"/>
    <property type="match status" value="1"/>
</dbReference>
<accession>A0AAD4N4P3</accession>
<feature type="compositionally biased region" description="Polar residues" evidence="1">
    <location>
        <begin position="879"/>
        <end position="890"/>
    </location>
</feature>
<feature type="region of interest" description="Disordered" evidence="1">
    <location>
        <begin position="1"/>
        <end position="62"/>
    </location>
</feature>
<feature type="region of interest" description="Disordered" evidence="1">
    <location>
        <begin position="920"/>
        <end position="956"/>
    </location>
</feature>
<evidence type="ECO:0000313" key="4">
    <source>
        <dbReference type="Proteomes" id="UP001201812"/>
    </source>
</evidence>
<protein>
    <recommendedName>
        <fullName evidence="2">C2H2-type domain-containing protein</fullName>
    </recommendedName>
</protein>
<dbReference type="Proteomes" id="UP001201812">
    <property type="component" value="Unassembled WGS sequence"/>
</dbReference>
<keyword evidence="4" id="KW-1185">Reference proteome</keyword>
<feature type="domain" description="C2H2-type" evidence="2">
    <location>
        <begin position="594"/>
        <end position="615"/>
    </location>
</feature>
<organism evidence="3 4">
    <name type="scientific">Ditylenchus destructor</name>
    <dbReference type="NCBI Taxonomy" id="166010"/>
    <lineage>
        <taxon>Eukaryota</taxon>
        <taxon>Metazoa</taxon>
        <taxon>Ecdysozoa</taxon>
        <taxon>Nematoda</taxon>
        <taxon>Chromadorea</taxon>
        <taxon>Rhabditida</taxon>
        <taxon>Tylenchina</taxon>
        <taxon>Tylenchomorpha</taxon>
        <taxon>Sphaerularioidea</taxon>
        <taxon>Anguinidae</taxon>
        <taxon>Anguininae</taxon>
        <taxon>Ditylenchus</taxon>
    </lineage>
</organism>
<evidence type="ECO:0000256" key="1">
    <source>
        <dbReference type="SAM" id="MobiDB-lite"/>
    </source>
</evidence>
<sequence>MPRATRSSTKYNFRQIPKKNLNWNAMAPPLPSDDSENESGRDNLSASFSTSTSSNASFNESRTPQAKLCFNSKLLKPSVLRNNPIVTRRARHMPLINNTIELGSDEEKPQKRKTRGHLPEVKLTEIKKERPSGESRDSGLSASPASLVPSGSARGSKENANNNKAAPSKTKEQEKSHNPHESQSSSEHSSARWNGHNSWNLEEFPYADYSENDSVHNRRNVVDECSAENASIFSASTEADENLVLKRANKAKNQVQVKLPSIGNVMKKVAPSSQMSSKLMPRRKYEVPNHRVETNTVEYPDSLKVTYDRVGKLVAPFLTPGPKIVSDTIVLDDSSMLCEDEDDAQQRVRNWAAAASTLRRVPESISSIASESSSMLCEEYGSLLVRTLEKDRPTSSKTAGTTVMDSAQVKDIMKDFGDKLLGQFMDLCSKRLEQPEPNSCKTCVIREVSRESQACQTDIRSNVPIKLEFQKLEPISFQSAQYSQDVLKPPMPKIVNHSVSSLTGRFQRLELCSMVGKTAQMKDVESEVPQNAHNLYKSIDAKIDNEKFYSPHINEYDSYDLSTEDSTNSLLEVTKSLLEQSTSIIIPALEKTPCRYCGTPFKEAKQRRIHYVKEHLKDIFGEGSQQCQSPMFQDDNCSSQNQSIGFEYDEGTYDNFGSHNSERTEEISTQSAEYSLESGGIEIPGTPESRVTPKPKSRQEVCLEFTNEENSSADNARNSGPLYYCENGHDNCDDCKLHYDQLFTRICNAIDTTPTSHFRNQTRTSNGSNITSLSSEPVRETSFMAGLSRQKSCSIKESTRIGSCLGSEQSFLDQSVNLEEPRQEYMSQELEDDKENGEQSTSLYGMDQFRENLRALATPFRNKSILSLSTENRTEGTRRSNIPTSPTTYQGLEDDKENREITPCKPKKILSLSKENCTVESSQSDIPTSVNCEEESQQSKYDASRDQTPQPSFARPIPKMSTFMSTPAVANRAGIKDVSNQNLYSFCAPLTYSSEEFSDENQY</sequence>
<dbReference type="AlphaFoldDB" id="A0AAD4N4P3"/>
<comment type="caution">
    <text evidence="3">The sequence shown here is derived from an EMBL/GenBank/DDBJ whole genome shotgun (WGS) entry which is preliminary data.</text>
</comment>
<name>A0AAD4N4P3_9BILA</name>
<feature type="compositionally biased region" description="Polar residues" evidence="1">
    <location>
        <begin position="1"/>
        <end position="12"/>
    </location>
</feature>
<evidence type="ECO:0000313" key="3">
    <source>
        <dbReference type="EMBL" id="KAI1714860.1"/>
    </source>
</evidence>
<reference evidence="3" key="1">
    <citation type="submission" date="2022-01" db="EMBL/GenBank/DDBJ databases">
        <title>Genome Sequence Resource for Two Populations of Ditylenchus destructor, the Migratory Endoparasitic Phytonematode.</title>
        <authorList>
            <person name="Zhang H."/>
            <person name="Lin R."/>
            <person name="Xie B."/>
        </authorList>
    </citation>
    <scope>NUCLEOTIDE SEQUENCE</scope>
    <source>
        <strain evidence="3">BazhouSP</strain>
    </source>
</reference>
<feature type="compositionally biased region" description="Polar residues" evidence="1">
    <location>
        <begin position="755"/>
        <end position="775"/>
    </location>
</feature>
<dbReference type="EMBL" id="JAKKPZ010000012">
    <property type="protein sequence ID" value="KAI1714860.1"/>
    <property type="molecule type" value="Genomic_DNA"/>
</dbReference>